<gene>
    <name evidence="1" type="ORF">PSYJA_46576</name>
</gene>
<organism evidence="1 2">
    <name type="scientific">Pseudomonas syringae pv. japonica str. M301072</name>
    <dbReference type="NCBI Taxonomy" id="629262"/>
    <lineage>
        <taxon>Bacteria</taxon>
        <taxon>Pseudomonadati</taxon>
        <taxon>Pseudomonadota</taxon>
        <taxon>Gammaproteobacteria</taxon>
        <taxon>Pseudomonadales</taxon>
        <taxon>Pseudomonadaceae</taxon>
        <taxon>Pseudomonas</taxon>
        <taxon>Pseudomonas syringae</taxon>
    </lineage>
</organism>
<comment type="caution">
    <text evidence="1">The sequence shown here is derived from an EMBL/GenBank/DDBJ whole genome shotgun (WGS) entry which is preliminary data.</text>
</comment>
<sequence length="34" mass="3501">LSEAAFEGANLFAKGGGMNDEHTSSAIPFANKFA</sequence>
<dbReference type="Proteomes" id="UP000004471">
    <property type="component" value="Unassembled WGS sequence"/>
</dbReference>
<evidence type="ECO:0000313" key="2">
    <source>
        <dbReference type="Proteomes" id="UP000004471"/>
    </source>
</evidence>
<feature type="non-terminal residue" evidence="1">
    <location>
        <position position="34"/>
    </location>
</feature>
<proteinExistence type="predicted"/>
<accession>F3G0Z6</accession>
<feature type="non-terminal residue" evidence="1">
    <location>
        <position position="1"/>
    </location>
</feature>
<protein>
    <submittedName>
        <fullName evidence="1">Uncharacterized protein</fullName>
    </submittedName>
</protein>
<dbReference type="AlphaFoldDB" id="F3G0Z6"/>
<name>F3G0Z6_PSESX</name>
<evidence type="ECO:0000313" key="1">
    <source>
        <dbReference type="EMBL" id="EGH36138.1"/>
    </source>
</evidence>
<reference evidence="1 2" key="1">
    <citation type="journal article" date="2011" name="PLoS Pathog.">
        <title>Dynamic evolution of pathogenicity revealed by sequencing and comparative genomics of 19 Pseudomonas syringae isolates.</title>
        <authorList>
            <person name="Baltrus D.A."/>
            <person name="Nishimura M.T."/>
            <person name="Romanchuk A."/>
            <person name="Chang J.H."/>
            <person name="Mukhtar M.S."/>
            <person name="Cherkis K."/>
            <person name="Roach J."/>
            <person name="Grant S.R."/>
            <person name="Jones C.D."/>
            <person name="Dangl J.L."/>
        </authorList>
    </citation>
    <scope>NUCLEOTIDE SEQUENCE [LARGE SCALE GENOMIC DNA]</scope>
    <source>
        <strain evidence="2">M301072PT</strain>
    </source>
</reference>
<dbReference type="EMBL" id="AEAH01004479">
    <property type="protein sequence ID" value="EGH36138.1"/>
    <property type="molecule type" value="Genomic_DNA"/>
</dbReference>